<dbReference type="PROSITE" id="PS50943">
    <property type="entry name" value="HTH_CROC1"/>
    <property type="match status" value="1"/>
</dbReference>
<dbReference type="EMBL" id="BLLH01000011">
    <property type="protein sequence ID" value="GFH41248.1"/>
    <property type="molecule type" value="Genomic_DNA"/>
</dbReference>
<dbReference type="PANTHER" id="PTHR40661:SF1">
    <property type="entry name" value="HTH CRO_C1-TYPE DOMAIN-CONTAINING PROTEIN"/>
    <property type="match status" value="1"/>
</dbReference>
<evidence type="ECO:0000256" key="3">
    <source>
        <dbReference type="ARBA" id="ARBA00023163"/>
    </source>
</evidence>
<dbReference type="InterPro" id="IPR039418">
    <property type="entry name" value="LexA-like"/>
</dbReference>
<keyword evidence="2" id="KW-0238">DNA-binding</keyword>
<evidence type="ECO:0000313" key="5">
    <source>
        <dbReference type="EMBL" id="GFH41248.1"/>
    </source>
</evidence>
<dbReference type="Pfam" id="PF00717">
    <property type="entry name" value="Peptidase_S24"/>
    <property type="match status" value="1"/>
</dbReference>
<dbReference type="InterPro" id="IPR015927">
    <property type="entry name" value="Peptidase_S24_S26A/B/C"/>
</dbReference>
<reference evidence="5 6" key="1">
    <citation type="submission" date="2020-02" db="EMBL/GenBank/DDBJ databases">
        <title>Draft genome sequence of Lactococcus sp. Hs20B0-1.</title>
        <authorList>
            <person name="Noda S."/>
            <person name="Yuki M."/>
            <person name="Ohkuma M."/>
        </authorList>
    </citation>
    <scope>NUCLEOTIDE SEQUENCE [LARGE SCALE GENOMIC DNA]</scope>
    <source>
        <strain evidence="5 6">Hs20B0-1</strain>
    </source>
</reference>
<keyword evidence="3" id="KW-0804">Transcription</keyword>
<organism evidence="5 6">
    <name type="scientific">Pseudolactococcus insecticola</name>
    <dbReference type="NCBI Taxonomy" id="2709158"/>
    <lineage>
        <taxon>Bacteria</taxon>
        <taxon>Bacillati</taxon>
        <taxon>Bacillota</taxon>
        <taxon>Bacilli</taxon>
        <taxon>Lactobacillales</taxon>
        <taxon>Streptococcaceae</taxon>
        <taxon>Pseudolactococcus</taxon>
    </lineage>
</organism>
<dbReference type="SUPFAM" id="SSF51306">
    <property type="entry name" value="LexA/Signal peptidase"/>
    <property type="match status" value="1"/>
</dbReference>
<evidence type="ECO:0000256" key="2">
    <source>
        <dbReference type="ARBA" id="ARBA00023125"/>
    </source>
</evidence>
<dbReference type="CDD" id="cd00093">
    <property type="entry name" value="HTH_XRE"/>
    <property type="match status" value="1"/>
</dbReference>
<feature type="domain" description="HTH cro/C1-type" evidence="4">
    <location>
        <begin position="25"/>
        <end position="70"/>
    </location>
</feature>
<gene>
    <name evidence="5" type="ORF">Hs20B_16460</name>
</gene>
<dbReference type="Gene3D" id="2.10.109.10">
    <property type="entry name" value="Umud Fragment, subunit A"/>
    <property type="match status" value="1"/>
</dbReference>
<dbReference type="InterPro" id="IPR010982">
    <property type="entry name" value="Lambda_DNA-bd_dom_sf"/>
</dbReference>
<dbReference type="PANTHER" id="PTHR40661">
    <property type="match status" value="1"/>
</dbReference>
<protein>
    <submittedName>
        <fullName evidence="5">Transcriptional regulator</fullName>
    </submittedName>
</protein>
<dbReference type="CDD" id="cd06529">
    <property type="entry name" value="S24_LexA-like"/>
    <property type="match status" value="1"/>
</dbReference>
<accession>A0A6A0B9X5</accession>
<dbReference type="InterPro" id="IPR036286">
    <property type="entry name" value="LexA/Signal_pep-like_sf"/>
</dbReference>
<evidence type="ECO:0000259" key="4">
    <source>
        <dbReference type="PROSITE" id="PS50943"/>
    </source>
</evidence>
<dbReference type="Pfam" id="PF13443">
    <property type="entry name" value="HTH_26"/>
    <property type="match status" value="1"/>
</dbReference>
<proteinExistence type="predicted"/>
<dbReference type="Gene3D" id="1.10.260.40">
    <property type="entry name" value="lambda repressor-like DNA-binding domains"/>
    <property type="match status" value="1"/>
</dbReference>
<keyword evidence="6" id="KW-1185">Reference proteome</keyword>
<dbReference type="SUPFAM" id="SSF47413">
    <property type="entry name" value="lambda repressor-like DNA-binding domains"/>
    <property type="match status" value="1"/>
</dbReference>
<keyword evidence="1" id="KW-0805">Transcription regulation</keyword>
<dbReference type="SMART" id="SM00530">
    <property type="entry name" value="HTH_XRE"/>
    <property type="match status" value="1"/>
</dbReference>
<evidence type="ECO:0000313" key="6">
    <source>
        <dbReference type="Proteomes" id="UP000475928"/>
    </source>
</evidence>
<dbReference type="InterPro" id="IPR001387">
    <property type="entry name" value="Cro/C1-type_HTH"/>
</dbReference>
<dbReference type="RefSeq" id="WP_172357527.1">
    <property type="nucleotide sequence ID" value="NZ_BLLH01000011.1"/>
</dbReference>
<evidence type="ECO:0000256" key="1">
    <source>
        <dbReference type="ARBA" id="ARBA00023015"/>
    </source>
</evidence>
<dbReference type="GO" id="GO:0003677">
    <property type="term" value="F:DNA binding"/>
    <property type="evidence" value="ECO:0007669"/>
    <property type="project" value="UniProtKB-KW"/>
</dbReference>
<name>A0A6A0B9X5_9LACT</name>
<dbReference type="AlphaFoldDB" id="A0A6A0B9X5"/>
<dbReference type="Proteomes" id="UP000475928">
    <property type="component" value="Unassembled WGS sequence"/>
</dbReference>
<sequence length="258" mass="30068">MTKITLEQREIFKVNFRHYVTNTDMTTKKFAEDLDYSYTSVRNWWNGDRIPQKKALEDLADYFNITVDDFFSDNTFDEKDPLASELAMNFSKLNVENKKKIIQKTLDLLANQENSKDVLSERIVAYPFEYRTKVAAGLGYGYDDLDSDIAYINFDPDELGRYDFATMVSGDSMEPEYHDGDIVLLRDLGFKNFSGEVVVIVINDKSFLKKVYLEKNQLRLVSINKKYDDILFDFPPDEDTHIKIFSVVDSFATLKTRY</sequence>
<comment type="caution">
    <text evidence="5">The sequence shown here is derived from an EMBL/GenBank/DDBJ whole genome shotgun (WGS) entry which is preliminary data.</text>
</comment>